<gene>
    <name evidence="2" type="ORF">BC008_04145</name>
    <name evidence="3" type="ORF">BC008_04345</name>
</gene>
<dbReference type="OrthoDB" id="9795032at2"/>
<feature type="domain" description="Iminophenyl-pyruvate dimer synthase" evidence="1">
    <location>
        <begin position="17"/>
        <end position="243"/>
    </location>
</feature>
<evidence type="ECO:0000313" key="3">
    <source>
        <dbReference type="EMBL" id="KST69537.1"/>
    </source>
</evidence>
<dbReference type="RefSeq" id="WP_027842852.1">
    <property type="nucleotide sequence ID" value="NZ_LMTZ01000021.1"/>
</dbReference>
<sequence length="505" mass="57534">MNTENPVKTREDLLYLLSQAAELEHSLSCQYLFTAFSLKEFTSEGVSQAQLTKINRWRRRINEIAVQEMLHLALVSNLLTAIGGAPYFRRANFPQAKTYSSLKLQFKLAPFNETTLNRYICFELPNSFDNEEQRDNWTQFCQRIRDEELLALITALPKPLIPRKIEYNTIGELYELIRQGFETIGEKLFIGPPDAQATGIFREMIQVKDLNSAMEAIDLIIVQGEGSPSRRDDSHFTKFTKIREEYLTELQSDPNFQPTRPVIENPLLSLQQDNTTPGANIITDSLSRDVAEILVALYEVMLQILLRFFAHTEENEEQMYILKSAFINLMPFGISPLARAITQLPAGEDFPGMNAGPSFEVYADVQLLPQMSSAWIFFQERLQEIAQACDALINGSRTESYPQLREALTEVSTAQKKIAHTISLEPNGGSWTNGISQLFSPMDIDHMKRIPRFRVDLGDYETVKNDADAILNSVSSRSMPLLPEGPWTEARINLFKNWKDSDFPL</sequence>
<dbReference type="PANTHER" id="PTHR34400:SF4">
    <property type="entry name" value="MEMBRANE PROTEIN"/>
    <property type="match status" value="1"/>
</dbReference>
<organism evidence="2 4">
    <name type="scientific">Mastigocoleus testarum BC008</name>
    <dbReference type="NCBI Taxonomy" id="371196"/>
    <lineage>
        <taxon>Bacteria</taxon>
        <taxon>Bacillati</taxon>
        <taxon>Cyanobacteriota</taxon>
        <taxon>Cyanophyceae</taxon>
        <taxon>Nostocales</taxon>
        <taxon>Hapalosiphonaceae</taxon>
        <taxon>Mastigocoleus</taxon>
    </lineage>
</organism>
<dbReference type="EMBL" id="LMTZ01000023">
    <property type="protein sequence ID" value="KST69497.1"/>
    <property type="molecule type" value="Genomic_DNA"/>
</dbReference>
<protein>
    <recommendedName>
        <fullName evidence="1">Iminophenyl-pyruvate dimer synthase domain-containing protein</fullName>
    </recommendedName>
</protein>
<reference evidence="2 4" key="1">
    <citation type="journal article" date="2015" name="Genome Announc.">
        <title>Draft Genome of the Euendolithic (true boring) Cyanobacterium Mastigocoleus testarum strain BC008.</title>
        <authorList>
            <person name="Guida B.S."/>
            <person name="Garcia-Pichel F."/>
        </authorList>
    </citation>
    <scope>NUCLEOTIDE SEQUENCE [LARGE SCALE GENOMIC DNA]</scope>
    <source>
        <strain evidence="2 4">BC008</strain>
    </source>
</reference>
<keyword evidence="4" id="KW-1185">Reference proteome</keyword>
<evidence type="ECO:0000259" key="1">
    <source>
        <dbReference type="Pfam" id="PF12902"/>
    </source>
</evidence>
<evidence type="ECO:0000313" key="2">
    <source>
        <dbReference type="EMBL" id="KST69497.1"/>
    </source>
</evidence>
<accession>A0A0V7ZY69</accession>
<dbReference type="Gene3D" id="1.20.1260.10">
    <property type="match status" value="1"/>
</dbReference>
<dbReference type="Proteomes" id="UP000053372">
    <property type="component" value="Unassembled WGS sequence"/>
</dbReference>
<dbReference type="InterPro" id="IPR012347">
    <property type="entry name" value="Ferritin-like"/>
</dbReference>
<comment type="caution">
    <text evidence="2">The sequence shown here is derived from an EMBL/GenBank/DDBJ whole genome shotgun (WGS) entry which is preliminary data.</text>
</comment>
<dbReference type="EMBL" id="LMTZ01000021">
    <property type="protein sequence ID" value="KST69537.1"/>
    <property type="molecule type" value="Genomic_DNA"/>
</dbReference>
<evidence type="ECO:0000313" key="4">
    <source>
        <dbReference type="Proteomes" id="UP000053372"/>
    </source>
</evidence>
<proteinExistence type="predicted"/>
<dbReference type="InterPro" id="IPR026820">
    <property type="entry name" value="VioB/RebD_dom"/>
</dbReference>
<dbReference type="Pfam" id="PF12902">
    <property type="entry name" value="Ferritin-like"/>
    <property type="match status" value="1"/>
</dbReference>
<dbReference type="AlphaFoldDB" id="A0A0V7ZY69"/>
<name>A0A0V7ZY69_9CYAN</name>
<dbReference type="PANTHER" id="PTHR34400">
    <property type="match status" value="1"/>
</dbReference>